<dbReference type="CDD" id="cd13128">
    <property type="entry name" value="MATE_Wzx_like"/>
    <property type="match status" value="1"/>
</dbReference>
<dbReference type="PANTHER" id="PTHR30250">
    <property type="entry name" value="PST FAMILY PREDICTED COLANIC ACID TRANSPORTER"/>
    <property type="match status" value="1"/>
</dbReference>
<evidence type="ECO:0000313" key="7">
    <source>
        <dbReference type="EMBL" id="BDH79953.1"/>
    </source>
</evidence>
<dbReference type="InterPro" id="IPR002797">
    <property type="entry name" value="Polysacc_synth"/>
</dbReference>
<protein>
    <submittedName>
        <fullName evidence="7">Succinoglycan biosynthesis transporter</fullName>
    </submittedName>
</protein>
<feature type="transmembrane region" description="Helical" evidence="6">
    <location>
        <begin position="251"/>
        <end position="274"/>
    </location>
</feature>
<feature type="transmembrane region" description="Helical" evidence="6">
    <location>
        <begin position="44"/>
        <end position="66"/>
    </location>
</feature>
<accession>A0ABN6PH56</accession>
<feature type="transmembrane region" description="Helical" evidence="6">
    <location>
        <begin position="12"/>
        <end position="32"/>
    </location>
</feature>
<feature type="transmembrane region" description="Helical" evidence="6">
    <location>
        <begin position="86"/>
        <end position="108"/>
    </location>
</feature>
<reference evidence="7 8" key="1">
    <citation type="submission" date="2022-04" db="EMBL/GenBank/DDBJ databases">
        <title>Complete genome of Methanothermobacter tenebrarum strain RMAS.</title>
        <authorList>
            <person name="Nakamura K."/>
            <person name="Oshima K."/>
            <person name="Hattori M."/>
            <person name="Kamagata Y."/>
            <person name="Takamizawa K."/>
        </authorList>
    </citation>
    <scope>NUCLEOTIDE SEQUENCE [LARGE SCALE GENOMIC DNA]</scope>
    <source>
        <strain evidence="7 8">RMAS</strain>
    </source>
</reference>
<keyword evidence="2" id="KW-1003">Cell membrane</keyword>
<comment type="subcellular location">
    <subcellularLocation>
        <location evidence="1">Cell membrane</location>
        <topology evidence="1">Multi-pass membrane protein</topology>
    </subcellularLocation>
</comment>
<dbReference type="GeneID" id="71965862"/>
<evidence type="ECO:0000256" key="1">
    <source>
        <dbReference type="ARBA" id="ARBA00004651"/>
    </source>
</evidence>
<name>A0ABN6PH56_9EURY</name>
<organism evidence="7 8">
    <name type="scientific">Methanothermobacter tenebrarum</name>
    <dbReference type="NCBI Taxonomy" id="680118"/>
    <lineage>
        <taxon>Archaea</taxon>
        <taxon>Methanobacteriati</taxon>
        <taxon>Methanobacteriota</taxon>
        <taxon>Methanomada group</taxon>
        <taxon>Methanobacteria</taxon>
        <taxon>Methanobacteriales</taxon>
        <taxon>Methanobacteriaceae</taxon>
        <taxon>Methanothermobacter</taxon>
    </lineage>
</organism>
<feature type="transmembrane region" description="Helical" evidence="6">
    <location>
        <begin position="358"/>
        <end position="377"/>
    </location>
</feature>
<feature type="transmembrane region" description="Helical" evidence="6">
    <location>
        <begin position="383"/>
        <end position="405"/>
    </location>
</feature>
<feature type="transmembrane region" description="Helical" evidence="6">
    <location>
        <begin position="211"/>
        <end position="231"/>
    </location>
</feature>
<feature type="transmembrane region" description="Helical" evidence="6">
    <location>
        <begin position="317"/>
        <end position="337"/>
    </location>
</feature>
<keyword evidence="8" id="KW-1185">Reference proteome</keyword>
<dbReference type="EMBL" id="AP025698">
    <property type="protein sequence ID" value="BDH79953.1"/>
    <property type="molecule type" value="Genomic_DNA"/>
</dbReference>
<dbReference type="Pfam" id="PF01943">
    <property type="entry name" value="Polysacc_synt"/>
    <property type="match status" value="1"/>
</dbReference>
<gene>
    <name evidence="7" type="ORF">MTTB_13320</name>
</gene>
<feature type="transmembrane region" description="Helical" evidence="6">
    <location>
        <begin position="295"/>
        <end position="311"/>
    </location>
</feature>
<dbReference type="RefSeq" id="WP_248564260.1">
    <property type="nucleotide sequence ID" value="NZ_AP025698.1"/>
</dbReference>
<keyword evidence="4 6" id="KW-1133">Transmembrane helix</keyword>
<keyword evidence="3 6" id="KW-0812">Transmembrane</keyword>
<evidence type="ECO:0000256" key="6">
    <source>
        <dbReference type="SAM" id="Phobius"/>
    </source>
</evidence>
<dbReference type="Proteomes" id="UP000831817">
    <property type="component" value="Chromosome"/>
</dbReference>
<keyword evidence="5 6" id="KW-0472">Membrane</keyword>
<evidence type="ECO:0000256" key="2">
    <source>
        <dbReference type="ARBA" id="ARBA00022475"/>
    </source>
</evidence>
<dbReference type="InterPro" id="IPR050833">
    <property type="entry name" value="Poly_Biosynth_Transport"/>
</dbReference>
<evidence type="ECO:0000256" key="3">
    <source>
        <dbReference type="ARBA" id="ARBA00022692"/>
    </source>
</evidence>
<evidence type="ECO:0000256" key="5">
    <source>
        <dbReference type="ARBA" id="ARBA00023136"/>
    </source>
</evidence>
<feature type="transmembrane region" description="Helical" evidence="6">
    <location>
        <begin position="440"/>
        <end position="461"/>
    </location>
</feature>
<sequence length="480" mass="53412">MNEVQRIVKNISVTGLAQVLTSLMAFVLFIYLARILGEADFGKYSFSISLTTLLATLTDLGVNQLLVREIARDKDLSENYINNAIILKMPLGVITLTIVPLISWLLSLSKEMTILLYLFGFYNVLLTISGTYLSLFQAWERMEYVAIFQIIERSVTVTLGLAVLFMGYGVFAVALVYVAAGVLDILIAASISFKRFVRPSFKFDPALQWRLLVEGLPFGLNSLFAMFFFKIDTVLLGILRDDVAVGIYNAAYNPLLNLSMIIAGMVSSAVYPVMSRQFTNGGDILENFTMVSSKYLSIISFPIATGCLILADRFISLFYGGGYTASIIAFQILSLFIPIRLVSTITGTLLSSINRQGFRMLSVGLSATLNIILNIILIPLYSYIGASIATVMSELFLYMLFLHYIGRYYKPVNVNSTFKKPAIASVIMGVAVHLMKDLNLLIMILLASCIYLGVLILIRTFDEKDKMILMKLMGRNHEEC</sequence>
<feature type="transmembrane region" description="Helical" evidence="6">
    <location>
        <begin position="114"/>
        <end position="133"/>
    </location>
</feature>
<evidence type="ECO:0000256" key="4">
    <source>
        <dbReference type="ARBA" id="ARBA00022989"/>
    </source>
</evidence>
<proteinExistence type="predicted"/>
<evidence type="ECO:0000313" key="8">
    <source>
        <dbReference type="Proteomes" id="UP000831817"/>
    </source>
</evidence>
<dbReference type="PANTHER" id="PTHR30250:SF11">
    <property type="entry name" value="O-ANTIGEN TRANSPORTER-RELATED"/>
    <property type="match status" value="1"/>
</dbReference>